<dbReference type="Gene3D" id="1.20.58.1000">
    <property type="entry name" value="Metal-sensitive repressor, helix protomer"/>
    <property type="match status" value="1"/>
</dbReference>
<keyword evidence="3" id="KW-1185">Reference proteome</keyword>
<reference evidence="2 3" key="1">
    <citation type="journal article" date="2010" name="Stand. Genomic Sci.">
        <title>Complete genome sequence of Acetohalobium arabaticum type strain (Z-7288).</title>
        <authorList>
            <person name="Sikorski J."/>
            <person name="Lapidus A."/>
            <person name="Chertkov O."/>
            <person name="Lucas S."/>
            <person name="Copeland A."/>
            <person name="Glavina Del Rio T."/>
            <person name="Nolan M."/>
            <person name="Tice H."/>
            <person name="Cheng J.F."/>
            <person name="Han C."/>
            <person name="Brambilla E."/>
            <person name="Pitluck S."/>
            <person name="Liolios K."/>
            <person name="Ivanova N."/>
            <person name="Mavromatis K."/>
            <person name="Mikhailova N."/>
            <person name="Pati A."/>
            <person name="Bruce D."/>
            <person name="Detter C."/>
            <person name="Tapia R."/>
            <person name="Goodwin L."/>
            <person name="Chen A."/>
            <person name="Palaniappan K."/>
            <person name="Land M."/>
            <person name="Hauser L."/>
            <person name="Chang Y.J."/>
            <person name="Jeffries C.D."/>
            <person name="Rohde M."/>
            <person name="Goker M."/>
            <person name="Spring S."/>
            <person name="Woyke T."/>
            <person name="Bristow J."/>
            <person name="Eisen J.A."/>
            <person name="Markowitz V."/>
            <person name="Hugenholtz P."/>
            <person name="Kyrpides N.C."/>
            <person name="Klenk H.P."/>
        </authorList>
    </citation>
    <scope>NUCLEOTIDE SEQUENCE [LARGE SCALE GENOMIC DNA]</scope>
    <source>
        <strain evidence="3">ATCC 49924 / DSM 5501 / Z-7288</strain>
    </source>
</reference>
<sequence length="98" mass="11075">MSKKTEEMNSYSEEKDELITRLKRIEGQVRGIQRMIDEEKYCVDVLTQVAAAKAALNKVGMTVLRNHTHGCVREAVSEGENGEEIIDELMSVISKFTN</sequence>
<feature type="coiled-coil region" evidence="1">
    <location>
        <begin position="1"/>
        <end position="28"/>
    </location>
</feature>
<dbReference type="KEGG" id="aar:Acear_0296"/>
<dbReference type="HOGENOM" id="CLU_130332_2_3_9"/>
<evidence type="ECO:0000313" key="2">
    <source>
        <dbReference type="EMBL" id="ADL11845.1"/>
    </source>
</evidence>
<dbReference type="CDD" id="cd10148">
    <property type="entry name" value="CsoR-like_DUF156"/>
    <property type="match status" value="1"/>
</dbReference>
<dbReference type="InterPro" id="IPR003735">
    <property type="entry name" value="Metal_Tscrpt_repr"/>
</dbReference>
<dbReference type="AlphaFoldDB" id="D9QU52"/>
<organism evidence="2 3">
    <name type="scientific">Acetohalobium arabaticum (strain ATCC 49924 / DSM 5501 / Z-7288)</name>
    <dbReference type="NCBI Taxonomy" id="574087"/>
    <lineage>
        <taxon>Bacteria</taxon>
        <taxon>Bacillati</taxon>
        <taxon>Bacillota</taxon>
        <taxon>Clostridia</taxon>
        <taxon>Halanaerobiales</taxon>
        <taxon>Halobacteroidaceae</taxon>
        <taxon>Acetohalobium</taxon>
    </lineage>
</organism>
<dbReference type="GO" id="GO:0046872">
    <property type="term" value="F:metal ion binding"/>
    <property type="evidence" value="ECO:0007669"/>
    <property type="project" value="InterPro"/>
</dbReference>
<keyword evidence="1" id="KW-0175">Coiled coil</keyword>
<dbReference type="Pfam" id="PF02583">
    <property type="entry name" value="Trns_repr_metal"/>
    <property type="match status" value="1"/>
</dbReference>
<gene>
    <name evidence="2" type="ordered locus">Acear_0296</name>
</gene>
<evidence type="ECO:0008006" key="4">
    <source>
        <dbReference type="Google" id="ProtNLM"/>
    </source>
</evidence>
<dbReference type="GO" id="GO:0045892">
    <property type="term" value="P:negative regulation of DNA-templated transcription"/>
    <property type="evidence" value="ECO:0007669"/>
    <property type="project" value="UniProtKB-ARBA"/>
</dbReference>
<name>D9QU52_ACEAZ</name>
<protein>
    <recommendedName>
        <fullName evidence="4">Transcriptional regulator</fullName>
    </recommendedName>
</protein>
<dbReference type="Proteomes" id="UP000001661">
    <property type="component" value="Chromosome"/>
</dbReference>
<dbReference type="PANTHER" id="PTHR33677">
    <property type="entry name" value="TRANSCRIPTIONAL REPRESSOR FRMR-RELATED"/>
    <property type="match status" value="1"/>
</dbReference>
<evidence type="ECO:0000256" key="1">
    <source>
        <dbReference type="SAM" id="Coils"/>
    </source>
</evidence>
<dbReference type="GO" id="GO:0003677">
    <property type="term" value="F:DNA binding"/>
    <property type="evidence" value="ECO:0007669"/>
    <property type="project" value="InterPro"/>
</dbReference>
<evidence type="ECO:0000313" key="3">
    <source>
        <dbReference type="Proteomes" id="UP000001661"/>
    </source>
</evidence>
<accession>D9QU52</accession>
<dbReference type="STRING" id="574087.Acear_0296"/>
<dbReference type="eggNOG" id="COG1937">
    <property type="taxonomic scope" value="Bacteria"/>
</dbReference>
<dbReference type="InterPro" id="IPR038390">
    <property type="entry name" value="Metal_Tscrpt_repr_sf"/>
</dbReference>
<dbReference type="PANTHER" id="PTHR33677:SF3">
    <property type="entry name" value="COPPER-SENSING TRANSCRIPTIONAL REPRESSOR RICR"/>
    <property type="match status" value="1"/>
</dbReference>
<dbReference type="EMBL" id="CP002105">
    <property type="protein sequence ID" value="ADL11845.1"/>
    <property type="molecule type" value="Genomic_DNA"/>
</dbReference>
<proteinExistence type="predicted"/>